<evidence type="ECO:0000313" key="4">
    <source>
        <dbReference type="Proteomes" id="UP000003639"/>
    </source>
</evidence>
<dbReference type="InterPro" id="IPR027417">
    <property type="entry name" value="P-loop_NTPase"/>
</dbReference>
<evidence type="ECO:0000313" key="3">
    <source>
        <dbReference type="EMBL" id="EDM98543.1"/>
    </source>
</evidence>
<dbReference type="InterPro" id="IPR036390">
    <property type="entry name" value="WH_DNA-bd_sf"/>
</dbReference>
<keyword evidence="4" id="KW-1185">Reference proteome</keyword>
<dbReference type="Proteomes" id="UP000003639">
    <property type="component" value="Unassembled WGS sequence"/>
</dbReference>
<dbReference type="InterPro" id="IPR011335">
    <property type="entry name" value="Restrct_endonuc-II-like"/>
</dbReference>
<dbReference type="SUPFAM" id="SSF46785">
    <property type="entry name" value="Winged helix' DNA-binding domain"/>
    <property type="match status" value="1"/>
</dbReference>
<dbReference type="eggNOG" id="COG1672">
    <property type="taxonomic scope" value="Bacteria"/>
</dbReference>
<evidence type="ECO:0008006" key="5">
    <source>
        <dbReference type="Google" id="ProtNLM"/>
    </source>
</evidence>
<dbReference type="Gene3D" id="3.40.50.300">
    <property type="entry name" value="P-loop containing nucleotide triphosphate hydrolases"/>
    <property type="match status" value="1"/>
</dbReference>
<dbReference type="InterPro" id="IPR004256">
    <property type="entry name" value="DUF234"/>
</dbReference>
<feature type="domain" description="ATPase" evidence="1">
    <location>
        <begin position="12"/>
        <end position="211"/>
    </location>
</feature>
<evidence type="ECO:0000259" key="1">
    <source>
        <dbReference type="Pfam" id="PF01637"/>
    </source>
</evidence>
<dbReference type="InterPro" id="IPR011579">
    <property type="entry name" value="ATPase_dom"/>
</dbReference>
<dbReference type="SUPFAM" id="SSF52980">
    <property type="entry name" value="Restriction endonuclease-like"/>
    <property type="match status" value="1"/>
</dbReference>
<reference evidence="3 4" key="1">
    <citation type="submission" date="2007-04" db="EMBL/GenBank/DDBJ databases">
        <authorList>
            <person name="Fulton L."/>
            <person name="Clifton S."/>
            <person name="Fulton B."/>
            <person name="Xu J."/>
            <person name="Minx P."/>
            <person name="Pepin K.H."/>
            <person name="Johnson M."/>
            <person name="Thiruvilangam P."/>
            <person name="Bhonagiri V."/>
            <person name="Nash W.E."/>
            <person name="Mardis E.R."/>
            <person name="Wilson R.K."/>
        </authorList>
    </citation>
    <scope>NUCLEOTIDE SEQUENCE [LARGE SCALE GENOMIC DNA]</scope>
    <source>
        <strain evidence="3 4">ATCC 29799</strain>
    </source>
</reference>
<dbReference type="PANTHER" id="PTHR34704">
    <property type="entry name" value="ATPASE"/>
    <property type="match status" value="1"/>
</dbReference>
<accession>A6NYP4</accession>
<reference evidence="3 4" key="2">
    <citation type="submission" date="2007-06" db="EMBL/GenBank/DDBJ databases">
        <title>Draft genome sequence of Pseudoflavonifractor capillosus ATCC 29799.</title>
        <authorList>
            <person name="Sudarsanam P."/>
            <person name="Ley R."/>
            <person name="Guruge J."/>
            <person name="Turnbaugh P.J."/>
            <person name="Mahowald M."/>
            <person name="Liep D."/>
            <person name="Gordon J."/>
        </authorList>
    </citation>
    <scope>NUCLEOTIDE SEQUENCE [LARGE SCALE GENOMIC DNA]</scope>
    <source>
        <strain evidence="3 4">ATCC 29799</strain>
    </source>
</reference>
<dbReference type="SUPFAM" id="SSF52540">
    <property type="entry name" value="P-loop containing nucleoside triphosphate hydrolases"/>
    <property type="match status" value="1"/>
</dbReference>
<proteinExistence type="predicted"/>
<organism evidence="3 4">
    <name type="scientific">Pseudoflavonifractor capillosus ATCC 29799</name>
    <dbReference type="NCBI Taxonomy" id="411467"/>
    <lineage>
        <taxon>Bacteria</taxon>
        <taxon>Bacillati</taxon>
        <taxon>Bacillota</taxon>
        <taxon>Clostridia</taxon>
        <taxon>Eubacteriales</taxon>
        <taxon>Oscillospiraceae</taxon>
        <taxon>Pseudoflavonifractor</taxon>
    </lineage>
</organism>
<gene>
    <name evidence="3" type="ORF">BACCAP_03345</name>
</gene>
<dbReference type="AlphaFoldDB" id="A6NYP4"/>
<protein>
    <recommendedName>
        <fullName evidence="5">ATPase domain-containing protein</fullName>
    </recommendedName>
</protein>
<dbReference type="PANTHER" id="PTHR34704:SF1">
    <property type="entry name" value="ATPASE"/>
    <property type="match status" value="1"/>
</dbReference>
<feature type="domain" description="DUF234" evidence="2">
    <location>
        <begin position="322"/>
        <end position="417"/>
    </location>
</feature>
<dbReference type="STRING" id="411467.BACCAP_03345"/>
<dbReference type="EMBL" id="AAXG02000032">
    <property type="protein sequence ID" value="EDM98543.1"/>
    <property type="molecule type" value="Genomic_DNA"/>
</dbReference>
<dbReference type="Pfam" id="PF03008">
    <property type="entry name" value="DUF234"/>
    <property type="match status" value="1"/>
</dbReference>
<comment type="caution">
    <text evidence="3">The sequence shown here is derived from an EMBL/GenBank/DDBJ whole genome shotgun (WGS) entry which is preliminary data.</text>
</comment>
<evidence type="ECO:0000259" key="2">
    <source>
        <dbReference type="Pfam" id="PF03008"/>
    </source>
</evidence>
<dbReference type="Pfam" id="PF01637">
    <property type="entry name" value="ATPase_2"/>
    <property type="match status" value="1"/>
</dbReference>
<name>A6NYP4_9FIRM</name>
<sequence>MNYDKGGVNMKFIGRQRELESLEREYQKDSSFVVIYGRRRVGKTTLIKEFIKGKLAFYFLATEEVESQSIKRLSGVVSRVTQNPLLQRAAFSDWLDLFHIIAEFRPEEKKVLIIDEFPYLVKSNPAFPSILQNAWDEVLKDSNVMLILCGSLIGMMQKHALSYDSPLYGRRTAQIRLAPLPFPDVYAAQHLSFERAVEQYAITGGVPKYLEFFNDQEGLLEQVESAVLSKNGFLYEEPNFLLKDEVVSAVNYFSIIRVMADGNHKLGKIAGALGTETSALTPYLSTLSDLGFVVKETPVTEKNPEKSRKGLYFISDNFVRFWFRYVYPYKGELELDNTQIVLDEIRKDFVQKFVAFAYEDICRSIFADLCREGVIDFVPSRIGAYWLNDLDSDTEIDVMAVDHQNKRFFAGECKYHNKPVDAPVFFALRDKVQASGEIQKVWKGYQPIFGIFSKSGFTQRLVDLGKENPQLFLINEDHLSNQQ</sequence>
<dbReference type="GO" id="GO:0005524">
    <property type="term" value="F:ATP binding"/>
    <property type="evidence" value="ECO:0007669"/>
    <property type="project" value="InterPro"/>
</dbReference>